<accession>A0ABQ4WHI3</accession>
<name>A0ABQ4WHI3_9ASTR</name>
<evidence type="ECO:0000313" key="1">
    <source>
        <dbReference type="EMBL" id="GJS52314.1"/>
    </source>
</evidence>
<reference evidence="1" key="1">
    <citation type="journal article" date="2022" name="Int. J. Mol. Sci.">
        <title>Draft Genome of Tanacetum Coccineum: Genomic Comparison of Closely Related Tanacetum-Family Plants.</title>
        <authorList>
            <person name="Yamashiro T."/>
            <person name="Shiraishi A."/>
            <person name="Nakayama K."/>
            <person name="Satake H."/>
        </authorList>
    </citation>
    <scope>NUCLEOTIDE SEQUENCE</scope>
</reference>
<reference evidence="1" key="2">
    <citation type="submission" date="2022-01" db="EMBL/GenBank/DDBJ databases">
        <authorList>
            <person name="Yamashiro T."/>
            <person name="Shiraishi A."/>
            <person name="Satake H."/>
            <person name="Nakayama K."/>
        </authorList>
    </citation>
    <scope>NUCLEOTIDE SEQUENCE</scope>
</reference>
<evidence type="ECO:0000313" key="2">
    <source>
        <dbReference type="Proteomes" id="UP001151760"/>
    </source>
</evidence>
<proteinExistence type="predicted"/>
<feature type="non-terminal residue" evidence="1">
    <location>
        <position position="1"/>
    </location>
</feature>
<gene>
    <name evidence="1" type="ORF">Tco_0625676</name>
</gene>
<dbReference type="Proteomes" id="UP001151760">
    <property type="component" value="Unassembled WGS sequence"/>
</dbReference>
<sequence>EIPLTAEQHDFLVVDSDEEWEEGELNANCIFMTKLQATSTNTDNNHVYDTVTPYEVLNFDNYYDNRIYNMFSHEEQHSELPESSQGTYVEQHYDSNIMVETIDVDFSGGDVKQYAVNNEETNAYCETLLNNFKVEIDRCLMVNHKDKASSPVNMEHCLKAHVATFDEGRVSCEQDAIFLSGMGLLVPRYTQLLARVQRTLTNGFFSLLAFSHLVPRSQ</sequence>
<dbReference type="EMBL" id="BQNB010008648">
    <property type="protein sequence ID" value="GJS52314.1"/>
    <property type="molecule type" value="Genomic_DNA"/>
</dbReference>
<keyword evidence="2" id="KW-1185">Reference proteome</keyword>
<comment type="caution">
    <text evidence="1">The sequence shown here is derived from an EMBL/GenBank/DDBJ whole genome shotgun (WGS) entry which is preliminary data.</text>
</comment>
<protein>
    <submittedName>
        <fullName evidence="1">Uncharacterized protein</fullName>
    </submittedName>
</protein>
<organism evidence="1 2">
    <name type="scientific">Tanacetum coccineum</name>
    <dbReference type="NCBI Taxonomy" id="301880"/>
    <lineage>
        <taxon>Eukaryota</taxon>
        <taxon>Viridiplantae</taxon>
        <taxon>Streptophyta</taxon>
        <taxon>Embryophyta</taxon>
        <taxon>Tracheophyta</taxon>
        <taxon>Spermatophyta</taxon>
        <taxon>Magnoliopsida</taxon>
        <taxon>eudicotyledons</taxon>
        <taxon>Gunneridae</taxon>
        <taxon>Pentapetalae</taxon>
        <taxon>asterids</taxon>
        <taxon>campanulids</taxon>
        <taxon>Asterales</taxon>
        <taxon>Asteraceae</taxon>
        <taxon>Asteroideae</taxon>
        <taxon>Anthemideae</taxon>
        <taxon>Anthemidinae</taxon>
        <taxon>Tanacetum</taxon>
    </lineage>
</organism>